<dbReference type="PROSITE" id="PS50186">
    <property type="entry name" value="DEP"/>
    <property type="match status" value="1"/>
</dbReference>
<dbReference type="Gene3D" id="1.10.10.10">
    <property type="entry name" value="Winged helix-like DNA-binding domain superfamily/Winged helix DNA-binding domain"/>
    <property type="match status" value="1"/>
</dbReference>
<evidence type="ECO:0000313" key="3">
    <source>
        <dbReference type="Proteomes" id="UP001217089"/>
    </source>
</evidence>
<dbReference type="SUPFAM" id="SSF46785">
    <property type="entry name" value="Winged helix' DNA-binding domain"/>
    <property type="match status" value="1"/>
</dbReference>
<proteinExistence type="predicted"/>
<keyword evidence="3" id="KW-1185">Reference proteome</keyword>
<accession>A0ABQ9FSH7</accession>
<protein>
    <recommendedName>
        <fullName evidence="1">DEP domain-containing protein</fullName>
    </recommendedName>
</protein>
<comment type="caution">
    <text evidence="2">The sequence shown here is derived from an EMBL/GenBank/DDBJ whole genome shotgun (WGS) entry which is preliminary data.</text>
</comment>
<dbReference type="InterPro" id="IPR000591">
    <property type="entry name" value="DEP_dom"/>
</dbReference>
<sequence>MVDLVLWFPINSIKKSPMKLNYLLNNMLVKQYSPSTWNRHRNRYIISKSHDVVCKHLKFPSTKISYDIVDWIRFRYKMDDLREAGHLANLLCQYGYIYPMDLKSYIKRFRFTAVNANGNEVYCIYLCHADGSCSRFIPGLEYANLHDKKLYPEEIAHLLKAAGIKDQDIPAMVETIFEQNDWNNDNALDEVGILVFNGAAYSTTVSNGKNNRTILLQHINKSFPAPKLILLSRHLFNLAVGIDSKEFKKR</sequence>
<organism evidence="2 3">
    <name type="scientific">Tegillarca granosa</name>
    <name type="common">Malaysian cockle</name>
    <name type="synonym">Anadara granosa</name>
    <dbReference type="NCBI Taxonomy" id="220873"/>
    <lineage>
        <taxon>Eukaryota</taxon>
        <taxon>Metazoa</taxon>
        <taxon>Spiralia</taxon>
        <taxon>Lophotrochozoa</taxon>
        <taxon>Mollusca</taxon>
        <taxon>Bivalvia</taxon>
        <taxon>Autobranchia</taxon>
        <taxon>Pteriomorphia</taxon>
        <taxon>Arcoida</taxon>
        <taxon>Arcoidea</taxon>
        <taxon>Arcidae</taxon>
        <taxon>Tegillarca</taxon>
    </lineage>
</organism>
<dbReference type="InterPro" id="IPR036390">
    <property type="entry name" value="WH_DNA-bd_sf"/>
</dbReference>
<dbReference type="InterPro" id="IPR036388">
    <property type="entry name" value="WH-like_DNA-bd_sf"/>
</dbReference>
<name>A0ABQ9FSH7_TEGGR</name>
<reference evidence="2 3" key="1">
    <citation type="submission" date="2022-12" db="EMBL/GenBank/DDBJ databases">
        <title>Chromosome-level genome of Tegillarca granosa.</title>
        <authorList>
            <person name="Kim J."/>
        </authorList>
    </citation>
    <scope>NUCLEOTIDE SEQUENCE [LARGE SCALE GENOMIC DNA]</scope>
    <source>
        <strain evidence="2">Teg-2019</strain>
        <tissue evidence="2">Adductor muscle</tissue>
    </source>
</reference>
<dbReference type="EMBL" id="JARBDR010000214">
    <property type="protein sequence ID" value="KAJ8318912.1"/>
    <property type="molecule type" value="Genomic_DNA"/>
</dbReference>
<evidence type="ECO:0000313" key="2">
    <source>
        <dbReference type="EMBL" id="KAJ8318912.1"/>
    </source>
</evidence>
<dbReference type="Proteomes" id="UP001217089">
    <property type="component" value="Unassembled WGS sequence"/>
</dbReference>
<gene>
    <name evidence="2" type="ORF">KUTeg_004003</name>
</gene>
<evidence type="ECO:0000259" key="1">
    <source>
        <dbReference type="PROSITE" id="PS50186"/>
    </source>
</evidence>
<feature type="domain" description="DEP" evidence="1">
    <location>
        <begin position="59"/>
        <end position="129"/>
    </location>
</feature>